<dbReference type="AlphaFoldDB" id="F3SK06"/>
<dbReference type="PATRIC" id="fig|888824.3.peg.1449"/>
<sequence length="45" mass="5436">MRQISLVKEMKKYNEFRNLDIPSCSLFQERLQDSKNLLTKEAQDF</sequence>
<evidence type="ECO:0000313" key="2">
    <source>
        <dbReference type="Proteomes" id="UP000003378"/>
    </source>
</evidence>
<proteinExistence type="predicted"/>
<name>F3SK06_STRSA</name>
<reference evidence="1 2" key="1">
    <citation type="submission" date="2011-03" db="EMBL/GenBank/DDBJ databases">
        <authorList>
            <person name="Muzny D."/>
            <person name="Qin X."/>
            <person name="Deng J."/>
            <person name="Jiang H."/>
            <person name="Liu Y."/>
            <person name="Qu J."/>
            <person name="Song X.-Z."/>
            <person name="Zhang L."/>
            <person name="Thornton R."/>
            <person name="Coyle M."/>
            <person name="Francisco L."/>
            <person name="Jackson L."/>
            <person name="Javaid M."/>
            <person name="Korchina V."/>
            <person name="Kovar C."/>
            <person name="Mata R."/>
            <person name="Mathew T."/>
            <person name="Ngo R."/>
            <person name="Nguyen L."/>
            <person name="Nguyen N."/>
            <person name="Okwuonu G."/>
            <person name="Ongeri F."/>
            <person name="Pham C."/>
            <person name="Simmons D."/>
            <person name="Wilczek-Boney K."/>
            <person name="Hale W."/>
            <person name="Jakkamsetti A."/>
            <person name="Pham P."/>
            <person name="Ruth R."/>
            <person name="San Lucas F."/>
            <person name="Warren J."/>
            <person name="Zhang J."/>
            <person name="Zhao Z."/>
            <person name="Zhou C."/>
            <person name="Zhu D."/>
            <person name="Lee S."/>
            <person name="Bess C."/>
            <person name="Blankenburg K."/>
            <person name="Forbes L."/>
            <person name="Fu Q."/>
            <person name="Gubbala S."/>
            <person name="Hirani K."/>
            <person name="Jayaseelan J.C."/>
            <person name="Lara F."/>
            <person name="Munidasa M."/>
            <person name="Palculict T."/>
            <person name="Patil S."/>
            <person name="Pu L.-L."/>
            <person name="Saada N."/>
            <person name="Tang L."/>
            <person name="Weissenberger G."/>
            <person name="Zhu Y."/>
            <person name="Hemphill L."/>
            <person name="Shang Y."/>
            <person name="Youmans B."/>
            <person name="Ayvaz T."/>
            <person name="Ross M."/>
            <person name="Santibanez J."/>
            <person name="Aqrawi P."/>
            <person name="Gross S."/>
            <person name="Joshi V."/>
            <person name="Fowler G."/>
            <person name="Nazareth L."/>
            <person name="Reid J."/>
            <person name="Worley K."/>
            <person name="Petrosino J."/>
            <person name="Highlander S."/>
            <person name="Gibbs R."/>
        </authorList>
    </citation>
    <scope>NUCLEOTIDE SEQUENCE [LARGE SCALE GENOMIC DNA]</scope>
    <source>
        <strain evidence="1 2">SK1087</strain>
    </source>
</reference>
<evidence type="ECO:0000313" key="1">
    <source>
        <dbReference type="EMBL" id="EGG39407.1"/>
    </source>
</evidence>
<organism evidence="1 2">
    <name type="scientific">Streptococcus sanguinis SK1087</name>
    <dbReference type="NCBI Taxonomy" id="888824"/>
    <lineage>
        <taxon>Bacteria</taxon>
        <taxon>Bacillati</taxon>
        <taxon>Bacillota</taxon>
        <taxon>Bacilli</taxon>
        <taxon>Lactobacillales</taxon>
        <taxon>Streptococcaceae</taxon>
        <taxon>Streptococcus</taxon>
    </lineage>
</organism>
<comment type="caution">
    <text evidence="1">The sequence shown here is derived from an EMBL/GenBank/DDBJ whole genome shotgun (WGS) entry which is preliminary data.</text>
</comment>
<dbReference type="Proteomes" id="UP000003378">
    <property type="component" value="Unassembled WGS sequence"/>
</dbReference>
<protein>
    <submittedName>
        <fullName evidence="1">Uncharacterized protein</fullName>
    </submittedName>
</protein>
<gene>
    <name evidence="1" type="ORF">HMPREF9397_1478</name>
</gene>
<accession>F3SK06</accession>
<dbReference type="EMBL" id="AFDP01000017">
    <property type="protein sequence ID" value="EGG39407.1"/>
    <property type="molecule type" value="Genomic_DNA"/>
</dbReference>
<dbReference type="HOGENOM" id="CLU_3206007_0_0_9"/>